<name>A0A0G4I9E3_9ALVE</name>
<accession>A0A0G4I9E3</accession>
<feature type="signal peptide" evidence="2">
    <location>
        <begin position="1"/>
        <end position="22"/>
    </location>
</feature>
<feature type="chain" id="PRO_5005192306" description="RxLR effector protein" evidence="2">
    <location>
        <begin position="23"/>
        <end position="263"/>
    </location>
</feature>
<dbReference type="VEuPathDB" id="CryptoDB:Cvel_12241"/>
<protein>
    <recommendedName>
        <fullName evidence="4">RxLR effector protein</fullName>
    </recommendedName>
</protein>
<evidence type="ECO:0000256" key="2">
    <source>
        <dbReference type="SAM" id="SignalP"/>
    </source>
</evidence>
<proteinExistence type="predicted"/>
<reference evidence="3" key="1">
    <citation type="submission" date="2014-11" db="EMBL/GenBank/DDBJ databases">
        <authorList>
            <person name="Otto D Thomas"/>
            <person name="Naeem Raeece"/>
        </authorList>
    </citation>
    <scope>NUCLEOTIDE SEQUENCE</scope>
</reference>
<organism evidence="3">
    <name type="scientific">Chromera velia CCMP2878</name>
    <dbReference type="NCBI Taxonomy" id="1169474"/>
    <lineage>
        <taxon>Eukaryota</taxon>
        <taxon>Sar</taxon>
        <taxon>Alveolata</taxon>
        <taxon>Colpodellida</taxon>
        <taxon>Chromeraceae</taxon>
        <taxon>Chromera</taxon>
    </lineage>
</organism>
<gene>
    <name evidence="3" type="ORF">Cvel_12241</name>
</gene>
<dbReference type="EMBL" id="CDMZ01005725">
    <property type="protein sequence ID" value="CEM53776.1"/>
    <property type="molecule type" value="Genomic_DNA"/>
</dbReference>
<evidence type="ECO:0008006" key="4">
    <source>
        <dbReference type="Google" id="ProtNLM"/>
    </source>
</evidence>
<evidence type="ECO:0000256" key="1">
    <source>
        <dbReference type="SAM" id="MobiDB-lite"/>
    </source>
</evidence>
<feature type="region of interest" description="Disordered" evidence="1">
    <location>
        <begin position="72"/>
        <end position="94"/>
    </location>
</feature>
<sequence length="263" mass="30230">MCTYHLILAAFCFVMACKMNEAVTIGSGNHPVFLAKRLTPHHQHASSSINISKEAAEINNLGAISVLLQKEKASDENEQQEAQTQDALAQWKAKNKGQFDPDDMKFDDPLWYEAYMVWYAQQEDTQKNNEEAEIKRSNSKKALTDHNPFAEWMEQTNFAHWYCLSDIDKMAEYLELDRPACGKDTREGCQALTGYMIKAAKEQGHPDKPFFLECVAKKNDDDDCRMVLKNNAQKYLDLFPYKDTKHVELAMDYHVANPFWDGK</sequence>
<evidence type="ECO:0000313" key="3">
    <source>
        <dbReference type="EMBL" id="CEM53776.1"/>
    </source>
</evidence>
<keyword evidence="2" id="KW-0732">Signal</keyword>
<dbReference type="AlphaFoldDB" id="A0A0G4I9E3"/>